<dbReference type="EMBL" id="NVQC01000023">
    <property type="protein sequence ID" value="PTL35424.1"/>
    <property type="molecule type" value="Genomic_DNA"/>
</dbReference>
<dbReference type="AlphaFoldDB" id="A0A2T4TWD6"/>
<name>A0A2T4TWD6_9BACT</name>
<protein>
    <recommendedName>
        <fullName evidence="1">DUF6788 domain-containing protein</fullName>
    </recommendedName>
</protein>
<dbReference type="Proteomes" id="UP000241436">
    <property type="component" value="Unassembled WGS sequence"/>
</dbReference>
<evidence type="ECO:0000313" key="2">
    <source>
        <dbReference type="EMBL" id="PTL35424.1"/>
    </source>
</evidence>
<organism evidence="2 3">
    <name type="scientific">Candidatus Methylomirabilis limnetica</name>
    <dbReference type="NCBI Taxonomy" id="2033718"/>
    <lineage>
        <taxon>Bacteria</taxon>
        <taxon>Candidatus Methylomirabilota</taxon>
        <taxon>Candidatus Methylomirabilia</taxon>
        <taxon>Candidatus Methylomirabilales</taxon>
        <taxon>Candidatus Methylomirabilaceae</taxon>
        <taxon>Candidatus Methylomirabilis</taxon>
    </lineage>
</organism>
<dbReference type="Pfam" id="PF20586">
    <property type="entry name" value="DUF6788"/>
    <property type="match status" value="1"/>
</dbReference>
<sequence>MTTPLEQLEERRDNIYLQMSAVGDFRPGMISVNFRRCGKKNCACFQPDHPGHGPQYLWNTTQKGVSRAQNLRMGPELEKTEKEIANYRKFARLYQEAIEVNEKICLLRPVSEIDDEHELQELKKKLKRRFSRKPVKKSIS</sequence>
<keyword evidence="3" id="KW-1185">Reference proteome</keyword>
<feature type="domain" description="DUF6788" evidence="1">
    <location>
        <begin position="5"/>
        <end position="65"/>
    </location>
</feature>
<accession>A0A2T4TWD6</accession>
<comment type="caution">
    <text evidence="2">The sequence shown here is derived from an EMBL/GenBank/DDBJ whole genome shotgun (WGS) entry which is preliminary data.</text>
</comment>
<evidence type="ECO:0000313" key="3">
    <source>
        <dbReference type="Proteomes" id="UP000241436"/>
    </source>
</evidence>
<evidence type="ECO:0000259" key="1">
    <source>
        <dbReference type="Pfam" id="PF20586"/>
    </source>
</evidence>
<dbReference type="OrthoDB" id="9102171at2"/>
<gene>
    <name evidence="2" type="ORF">CLG94_09120</name>
</gene>
<reference evidence="2 3" key="1">
    <citation type="submission" date="2017-09" db="EMBL/GenBank/DDBJ databases">
        <title>Bloom of a denitrifying methanotroph, Candidatus Methylomirabilis limnetica, in a deep stratified lake.</title>
        <authorList>
            <person name="Graf J.S."/>
            <person name="Marchant H.K."/>
            <person name="Tienken D."/>
            <person name="Hach P.F."/>
            <person name="Brand A."/>
            <person name="Schubert C.J."/>
            <person name="Kuypers M.M."/>
            <person name="Milucka J."/>
        </authorList>
    </citation>
    <scope>NUCLEOTIDE SEQUENCE [LARGE SCALE GENOMIC DNA]</scope>
    <source>
        <strain evidence="2 3">Zug</strain>
    </source>
</reference>
<proteinExistence type="predicted"/>
<dbReference type="RefSeq" id="WP_107562861.1">
    <property type="nucleotide sequence ID" value="NZ_NVQC01000023.1"/>
</dbReference>
<dbReference type="InterPro" id="IPR046738">
    <property type="entry name" value="DUF6788"/>
</dbReference>
<reference evidence="3" key="2">
    <citation type="journal article" date="2018" name="Environ. Microbiol.">
        <title>Bloom of a denitrifying methanotroph, 'Candidatus Methylomirabilis limnetica', in a deep stratified lake.</title>
        <authorList>
            <person name="Graf J.S."/>
            <person name="Mayr M.J."/>
            <person name="Marchant H.K."/>
            <person name="Tienken D."/>
            <person name="Hach P.F."/>
            <person name="Brand A."/>
            <person name="Schubert C.J."/>
            <person name="Kuypers M.M."/>
            <person name="Milucka J."/>
        </authorList>
    </citation>
    <scope>NUCLEOTIDE SEQUENCE [LARGE SCALE GENOMIC DNA]</scope>
    <source>
        <strain evidence="3">Zug</strain>
    </source>
</reference>